<protein>
    <submittedName>
        <fullName evidence="4">Putative beta-lysine N-acetyltransferase</fullName>
    </submittedName>
</protein>
<dbReference type="Gene3D" id="3.40.630.30">
    <property type="match status" value="2"/>
</dbReference>
<sequence>MTAKQPAPQSVSYEVDEYNSRIKLMQYKKEHAEALVQHLEDLAKMEGIGKVLIYAAPEDVPLFEKLGFHQEGEISGFFDGDPACILSRFLQEERANSKDEEKKDEIVEMAEQVEQLDEPPELEPGFELRHADHRDAEQLAELYRLVFKTYPTPIHDPEFILECMDNEVYFSVITHQGKIVSAASADVFAEYNSAEITDCATHPDYRGKGLLSVLIFDLEKRMKEKGVPNLFSLTRAVSTGMNMVISKLGFTYKGRLIQNSQIAGEFEDMNIWVKEI</sequence>
<dbReference type="InterPro" id="IPR022525">
    <property type="entry name" value="GNAT_AblB"/>
</dbReference>
<keyword evidence="5" id="KW-1185">Reference proteome</keyword>
<comment type="caution">
    <text evidence="4">The sequence shown here is derived from an EMBL/GenBank/DDBJ whole genome shotgun (WGS) entry which is preliminary data.</text>
</comment>
<reference evidence="4 5" key="1">
    <citation type="submission" date="2020-07" db="EMBL/GenBank/DDBJ databases">
        <authorList>
            <person name="Feng H."/>
        </authorList>
    </citation>
    <scope>NUCLEOTIDE SEQUENCE [LARGE SCALE GENOMIC DNA]</scope>
    <source>
        <strain evidence="5">s-11</strain>
    </source>
</reference>
<dbReference type="InterPro" id="IPR000182">
    <property type="entry name" value="GNAT_dom"/>
</dbReference>
<dbReference type="PROSITE" id="PS51186">
    <property type="entry name" value="GNAT"/>
    <property type="match status" value="1"/>
</dbReference>
<dbReference type="Pfam" id="PF00583">
    <property type="entry name" value="Acetyltransf_1"/>
    <property type="match status" value="1"/>
</dbReference>
<dbReference type="OrthoDB" id="9790652at2"/>
<evidence type="ECO:0000256" key="1">
    <source>
        <dbReference type="ARBA" id="ARBA00022679"/>
    </source>
</evidence>
<keyword evidence="1 4" id="KW-0808">Transferase</keyword>
<dbReference type="PANTHER" id="PTHR43420">
    <property type="entry name" value="ACETYLTRANSFERASE"/>
    <property type="match status" value="1"/>
</dbReference>
<gene>
    <name evidence="4" type="primary">ablB</name>
    <name evidence="4" type="ORF">H1164_10455</name>
</gene>
<evidence type="ECO:0000259" key="3">
    <source>
        <dbReference type="PROSITE" id="PS51186"/>
    </source>
</evidence>
<dbReference type="Proteomes" id="UP000530514">
    <property type="component" value="Unassembled WGS sequence"/>
</dbReference>
<dbReference type="GO" id="GO:0008080">
    <property type="term" value="F:N-acetyltransferase activity"/>
    <property type="evidence" value="ECO:0007669"/>
    <property type="project" value="InterPro"/>
</dbReference>
<evidence type="ECO:0000313" key="4">
    <source>
        <dbReference type="EMBL" id="MBA4543316.1"/>
    </source>
</evidence>
<accession>A0A7W2AI10</accession>
<name>A0A7W2AI10_9BACL</name>
<evidence type="ECO:0000313" key="5">
    <source>
        <dbReference type="Proteomes" id="UP000530514"/>
    </source>
</evidence>
<feature type="domain" description="N-acetyltransferase" evidence="3">
    <location>
        <begin position="126"/>
        <end position="276"/>
    </location>
</feature>
<organism evidence="4 5">
    <name type="scientific">Thermoactinomyces daqus</name>
    <dbReference type="NCBI Taxonomy" id="1329516"/>
    <lineage>
        <taxon>Bacteria</taxon>
        <taxon>Bacillati</taxon>
        <taxon>Bacillota</taxon>
        <taxon>Bacilli</taxon>
        <taxon>Bacillales</taxon>
        <taxon>Thermoactinomycetaceae</taxon>
        <taxon>Thermoactinomyces</taxon>
    </lineage>
</organism>
<dbReference type="InterPro" id="IPR016181">
    <property type="entry name" value="Acyl_CoA_acyltransferase"/>
</dbReference>
<dbReference type="SUPFAM" id="SSF55729">
    <property type="entry name" value="Acyl-CoA N-acyltransferases (Nat)"/>
    <property type="match status" value="2"/>
</dbReference>
<dbReference type="NCBIfam" id="TIGR03827">
    <property type="entry name" value="GNAT_ablB"/>
    <property type="match status" value="1"/>
</dbReference>
<dbReference type="CDD" id="cd04301">
    <property type="entry name" value="NAT_SF"/>
    <property type="match status" value="1"/>
</dbReference>
<dbReference type="EMBL" id="JACEIP010000014">
    <property type="protein sequence ID" value="MBA4543316.1"/>
    <property type="molecule type" value="Genomic_DNA"/>
</dbReference>
<evidence type="ECO:0000256" key="2">
    <source>
        <dbReference type="ARBA" id="ARBA00023315"/>
    </source>
</evidence>
<keyword evidence="2" id="KW-0012">Acyltransferase</keyword>
<dbReference type="InterPro" id="IPR050680">
    <property type="entry name" value="YpeA/RimI_acetyltransf"/>
</dbReference>
<dbReference type="AlphaFoldDB" id="A0A7W2AI10"/>
<proteinExistence type="predicted"/>
<dbReference type="PANTHER" id="PTHR43420:SF52">
    <property type="entry name" value="N-ACETYLTRANSFERASE YODP"/>
    <property type="match status" value="1"/>
</dbReference>
<dbReference type="RefSeq" id="WP_033100040.1">
    <property type="nucleotide sequence ID" value="NZ_JACEIP010000014.1"/>
</dbReference>